<comment type="caution">
    <text evidence="1">The sequence shown here is derived from an EMBL/GenBank/DDBJ whole genome shotgun (WGS) entry which is preliminary data.</text>
</comment>
<dbReference type="EMBL" id="JTAI01000053">
    <property type="protein sequence ID" value="PPS91811.1"/>
    <property type="molecule type" value="Genomic_DNA"/>
</dbReference>
<protein>
    <submittedName>
        <fullName evidence="1">Uncharacterized protein</fullName>
    </submittedName>
</protein>
<keyword evidence="2" id="KW-1185">Reference proteome</keyword>
<sequence>MPAFKPGEKVSLANA</sequence>
<name>A0ABX5BA86_CRYHO</name>
<dbReference type="Proteomes" id="UP001429100">
    <property type="component" value="Unassembled WGS sequence"/>
</dbReference>
<proteinExistence type="predicted"/>
<organism evidence="1 2">
    <name type="scientific">Cryptosporidium hominis</name>
    <dbReference type="NCBI Taxonomy" id="237895"/>
    <lineage>
        <taxon>Eukaryota</taxon>
        <taxon>Sar</taxon>
        <taxon>Alveolata</taxon>
        <taxon>Apicomplexa</taxon>
        <taxon>Conoidasida</taxon>
        <taxon>Coccidia</taxon>
        <taxon>Eucoccidiorida</taxon>
        <taxon>Eimeriorina</taxon>
        <taxon>Cryptosporidiidae</taxon>
        <taxon>Cryptosporidium</taxon>
    </lineage>
</organism>
<reference evidence="1 2" key="2">
    <citation type="submission" date="2017-10" db="EMBL/GenBank/DDBJ databases">
        <title>Consistent, comparative and evidence-based genome annotation and re-annotation for the closely-related species, Cryptosporidium parvum, C. hominis and C. tyzzeri.</title>
        <authorList>
            <person name="Baptista R.P."/>
            <person name="Li Y."/>
            <person name="Sateriale A."/>
            <person name="Striepen B."/>
            <person name="Kissinger J.C."/>
        </authorList>
    </citation>
    <scope>NUCLEOTIDE SEQUENCE [LARGE SCALE GENOMIC DNA]</scope>
    <source>
        <strain evidence="1">30976</strain>
    </source>
</reference>
<feature type="non-terminal residue" evidence="1">
    <location>
        <position position="15"/>
    </location>
</feature>
<evidence type="ECO:0000313" key="2">
    <source>
        <dbReference type="Proteomes" id="UP001429100"/>
    </source>
</evidence>
<gene>
    <name evidence="1" type="ORF">GY17_00003990</name>
</gene>
<reference evidence="1 2" key="1">
    <citation type="submission" date="2014-11" db="EMBL/GenBank/DDBJ databases">
        <title>Comparative genomic analysis of Cryptosporidium hominis reveals occurrence of genetic recombination in virulent subtypes.</title>
        <authorList>
            <person name="Guo Y."/>
            <person name="Tang K."/>
            <person name="Frace M."/>
            <person name="Li N."/>
            <person name="Roellig D.M."/>
            <person name="Sammons S."/>
            <person name="Knipe K."/>
            <person name="Rowe L."/>
            <person name="Feng Y."/>
            <person name="Xiao L."/>
        </authorList>
    </citation>
    <scope>NUCLEOTIDE SEQUENCE [LARGE SCALE GENOMIC DNA]</scope>
    <source>
        <strain evidence="1">30976</strain>
    </source>
</reference>
<evidence type="ECO:0000313" key="1">
    <source>
        <dbReference type="EMBL" id="PPS91811.1"/>
    </source>
</evidence>
<accession>A0ABX5BA86</accession>